<accession>A0ABV4AH50</accession>
<dbReference type="Pfam" id="PF01979">
    <property type="entry name" value="Amidohydro_1"/>
    <property type="match status" value="1"/>
</dbReference>
<protein>
    <recommendedName>
        <fullName evidence="5">5-methylthioadenosine/S-adenosylhomocysteine deaminase</fullName>
        <shortName evidence="5">MTA/SAH deaminase</shortName>
        <ecNumber evidence="5">3.5.4.28</ecNumber>
        <ecNumber evidence="5">3.5.4.31</ecNumber>
    </recommendedName>
</protein>
<comment type="function">
    <text evidence="5">Catalyzes the deamination of 5-methylthioadenosine and S-adenosyl-L-homocysteine into 5-methylthioinosine and S-inosyl-L-homocysteine, respectively. Is also able to deaminate adenosine.</text>
</comment>
<evidence type="ECO:0000256" key="5">
    <source>
        <dbReference type="HAMAP-Rule" id="MF_01281"/>
    </source>
</evidence>
<dbReference type="CDD" id="cd01298">
    <property type="entry name" value="ATZ_TRZ_like"/>
    <property type="match status" value="1"/>
</dbReference>
<feature type="binding site" evidence="5">
    <location>
        <position position="310"/>
    </location>
    <ligand>
        <name>Zn(2+)</name>
        <dbReference type="ChEBI" id="CHEBI:29105"/>
    </ligand>
</feature>
<evidence type="ECO:0000256" key="4">
    <source>
        <dbReference type="ARBA" id="ARBA00022833"/>
    </source>
</evidence>
<keyword evidence="2 5" id="KW-0479">Metal-binding</keyword>
<feature type="binding site" evidence="5">
    <location>
        <position position="222"/>
    </location>
    <ligand>
        <name>Zn(2+)</name>
        <dbReference type="ChEBI" id="CHEBI:29105"/>
    </ligand>
</feature>
<dbReference type="InterPro" id="IPR011059">
    <property type="entry name" value="Metal-dep_hydrolase_composite"/>
</dbReference>
<dbReference type="GO" id="GO:0016787">
    <property type="term" value="F:hydrolase activity"/>
    <property type="evidence" value="ECO:0007669"/>
    <property type="project" value="UniProtKB-KW"/>
</dbReference>
<evidence type="ECO:0000256" key="2">
    <source>
        <dbReference type="ARBA" id="ARBA00022723"/>
    </source>
</evidence>
<feature type="domain" description="Amidohydrolase-related" evidence="6">
    <location>
        <begin position="65"/>
        <end position="412"/>
    </location>
</feature>
<dbReference type="Proteomes" id="UP001562065">
    <property type="component" value="Unassembled WGS sequence"/>
</dbReference>
<evidence type="ECO:0000259" key="6">
    <source>
        <dbReference type="Pfam" id="PF01979"/>
    </source>
</evidence>
<organism evidence="7 8">
    <name type="scientific">Isoalcanivorax beigongshangi</name>
    <dbReference type="NCBI Taxonomy" id="3238810"/>
    <lineage>
        <taxon>Bacteria</taxon>
        <taxon>Pseudomonadati</taxon>
        <taxon>Pseudomonadota</taxon>
        <taxon>Gammaproteobacteria</taxon>
        <taxon>Oceanospirillales</taxon>
        <taxon>Alcanivoracaceae</taxon>
        <taxon>Isoalcanivorax</taxon>
    </lineage>
</organism>
<feature type="binding site" evidence="5">
    <location>
        <position position="310"/>
    </location>
    <ligand>
        <name>substrate</name>
    </ligand>
</feature>
<reference evidence="7 8" key="1">
    <citation type="submission" date="2024-07" db="EMBL/GenBank/DDBJ databases">
        <authorList>
            <person name="Ren Q."/>
        </authorList>
    </citation>
    <scope>NUCLEOTIDE SEQUENCE [LARGE SCALE GENOMIC DNA]</scope>
    <source>
        <strain evidence="7 8">REN37</strain>
    </source>
</reference>
<dbReference type="EC" id="3.5.4.31" evidence="5"/>
<evidence type="ECO:0000256" key="3">
    <source>
        <dbReference type="ARBA" id="ARBA00022801"/>
    </source>
</evidence>
<keyword evidence="4 5" id="KW-0862">Zinc</keyword>
<dbReference type="PANTHER" id="PTHR43794:SF11">
    <property type="entry name" value="AMIDOHYDROLASE-RELATED DOMAIN-CONTAINING PROTEIN"/>
    <property type="match status" value="1"/>
</dbReference>
<keyword evidence="3 5" id="KW-0378">Hydrolase</keyword>
<feature type="binding site" evidence="5">
    <location>
        <position position="225"/>
    </location>
    <ligand>
        <name>substrate</name>
    </ligand>
</feature>
<comment type="catalytic activity">
    <reaction evidence="5">
        <text>S-adenosyl-L-homocysteine + H2O + H(+) = S-inosyl-L-homocysteine + NH4(+)</text>
        <dbReference type="Rhea" id="RHEA:20716"/>
        <dbReference type="ChEBI" id="CHEBI:15377"/>
        <dbReference type="ChEBI" id="CHEBI:15378"/>
        <dbReference type="ChEBI" id="CHEBI:28938"/>
        <dbReference type="ChEBI" id="CHEBI:57856"/>
        <dbReference type="ChEBI" id="CHEBI:57985"/>
        <dbReference type="EC" id="3.5.4.28"/>
    </reaction>
</comment>
<gene>
    <name evidence="5" type="primary">mtaD</name>
    <name evidence="7" type="ORF">AB5I84_08405</name>
</gene>
<proteinExistence type="inferred from homology"/>
<dbReference type="SUPFAM" id="SSF51556">
    <property type="entry name" value="Metallo-dependent hydrolases"/>
    <property type="match status" value="1"/>
</dbReference>
<evidence type="ECO:0000256" key="1">
    <source>
        <dbReference type="ARBA" id="ARBA00006745"/>
    </source>
</evidence>
<feature type="binding site" evidence="5">
    <location>
        <position position="73"/>
    </location>
    <ligand>
        <name>Zn(2+)</name>
        <dbReference type="ChEBI" id="CHEBI:29105"/>
    </ligand>
</feature>
<comment type="similarity">
    <text evidence="1">Belongs to the metallo-dependent hydrolases superfamily. ATZ/TRZ family.</text>
</comment>
<dbReference type="InterPro" id="IPR006680">
    <property type="entry name" value="Amidohydro-rel"/>
</dbReference>
<dbReference type="InterPro" id="IPR032466">
    <property type="entry name" value="Metal_Hydrolase"/>
</dbReference>
<comment type="caution">
    <text evidence="7">The sequence shown here is derived from an EMBL/GenBank/DDBJ whole genome shotgun (WGS) entry which is preliminary data.</text>
</comment>
<dbReference type="HAMAP" id="MF_01281">
    <property type="entry name" value="MTA_SAH_deamin"/>
    <property type="match status" value="1"/>
</dbReference>
<dbReference type="PANTHER" id="PTHR43794">
    <property type="entry name" value="AMINOHYDROLASE SSNA-RELATED"/>
    <property type="match status" value="1"/>
</dbReference>
<dbReference type="Gene3D" id="3.20.20.140">
    <property type="entry name" value="Metal-dependent hydrolases"/>
    <property type="match status" value="1"/>
</dbReference>
<dbReference type="RefSeq" id="WP_369455407.1">
    <property type="nucleotide sequence ID" value="NZ_JBGCUO010000001.1"/>
</dbReference>
<dbReference type="EC" id="3.5.4.28" evidence="5"/>
<dbReference type="InterPro" id="IPR050287">
    <property type="entry name" value="MTA/SAH_deaminase"/>
</dbReference>
<comment type="cofactor">
    <cofactor evidence="5">
        <name>Zn(2+)</name>
        <dbReference type="ChEBI" id="CHEBI:29105"/>
    </cofactor>
    <text evidence="5">Binds 1 zinc ion per subunit.</text>
</comment>
<keyword evidence="8" id="KW-1185">Reference proteome</keyword>
<dbReference type="SUPFAM" id="SSF51338">
    <property type="entry name" value="Composite domain of metallo-dependent hydrolases"/>
    <property type="match status" value="1"/>
</dbReference>
<name>A0ABV4AH50_9GAMM</name>
<evidence type="ECO:0000313" key="7">
    <source>
        <dbReference type="EMBL" id="MEY1662166.1"/>
    </source>
</evidence>
<feature type="binding site" evidence="5">
    <location>
        <position position="102"/>
    </location>
    <ligand>
        <name>substrate</name>
    </ligand>
</feature>
<feature type="binding site" evidence="5">
    <location>
        <position position="75"/>
    </location>
    <ligand>
        <name>Zn(2+)</name>
        <dbReference type="ChEBI" id="CHEBI:29105"/>
    </ligand>
</feature>
<dbReference type="EMBL" id="JBGCUO010000001">
    <property type="protein sequence ID" value="MEY1662166.1"/>
    <property type="molecule type" value="Genomic_DNA"/>
</dbReference>
<comment type="similarity">
    <text evidence="5">Belongs to the metallo-dependent hydrolases superfamily. MTA/SAH deaminase family.</text>
</comment>
<dbReference type="Gene3D" id="2.30.40.10">
    <property type="entry name" value="Urease, subunit C, domain 1"/>
    <property type="match status" value="1"/>
</dbReference>
<evidence type="ECO:0000313" key="8">
    <source>
        <dbReference type="Proteomes" id="UP001562065"/>
    </source>
</evidence>
<comment type="caution">
    <text evidence="5">Lacks conserved residue(s) required for the propagation of feature annotation.</text>
</comment>
<comment type="catalytic activity">
    <reaction evidence="5">
        <text>S-methyl-5'-thioadenosine + H2O + H(+) = S-methyl-5'-thioinosine + NH4(+)</text>
        <dbReference type="Rhea" id="RHEA:25025"/>
        <dbReference type="ChEBI" id="CHEBI:15377"/>
        <dbReference type="ChEBI" id="CHEBI:15378"/>
        <dbReference type="ChEBI" id="CHEBI:17509"/>
        <dbReference type="ChEBI" id="CHEBI:28938"/>
        <dbReference type="ChEBI" id="CHEBI:48595"/>
        <dbReference type="EC" id="3.5.4.31"/>
    </reaction>
</comment>
<dbReference type="InterPro" id="IPR023512">
    <property type="entry name" value="Deaminase_MtaD/DadD"/>
</dbReference>
<sequence length="441" mass="47671">MPHVPAHADLILQAPWIAPIEGPDRLLKDHAIVIAGTRIVDILPITEAGRRYKGGEIMRLDGHLLMPGFVNAHTHMAMHLFRGLADDLPLMTWLQEHIWPAESRVVSEQFVLDGSRLAAAEMIRSGTTCFADMYFFPDATAKVAAEAGLRANLFCPVLDFPSAMCSGPEDYLRAATQLAAKWEHEPLISVGIGPHAPYTVSDTPLARIAALAEELNLPVMIHLHETAAEVDSSLDTVGARPLDRIDRLNLLTKRLMAVHMTQLTDDEIARLAETGTHVIHCPESNLKLASGFCPVDQLLAAGVNVALGTDGAASNNDADMIGEMRTAALIAKGFTGRADALPADTVLAMATLNGARALGQGDRIGSLLPGKQADIIAIDLNRIETQPVYDPIAQVVYAAGRDQVTHMWVAGRCLMADRELLTLNASGILRDVAQWQETIRD</sequence>
<feature type="binding site" evidence="5">
    <location>
        <position position="195"/>
    </location>
    <ligand>
        <name>substrate</name>
    </ligand>
</feature>
<dbReference type="NCBIfam" id="NF006549">
    <property type="entry name" value="PRK09045.1"/>
    <property type="match status" value="1"/>
</dbReference>